<reference evidence="2" key="1">
    <citation type="submission" date="2016-06" db="EMBL/GenBank/DDBJ databases">
        <title>Parallel loss of symbiosis genes in relatives of nitrogen-fixing non-legume Parasponia.</title>
        <authorList>
            <person name="Van Velzen R."/>
            <person name="Holmer R."/>
            <person name="Bu F."/>
            <person name="Rutten L."/>
            <person name="Van Zeijl A."/>
            <person name="Liu W."/>
            <person name="Santuari L."/>
            <person name="Cao Q."/>
            <person name="Sharma T."/>
            <person name="Shen D."/>
            <person name="Roswanjaya Y."/>
            <person name="Wardhani T."/>
            <person name="Kalhor M.S."/>
            <person name="Jansen J."/>
            <person name="Van den Hoogen J."/>
            <person name="Gungor B."/>
            <person name="Hartog M."/>
            <person name="Hontelez J."/>
            <person name="Verver J."/>
            <person name="Yang W.-C."/>
            <person name="Schijlen E."/>
            <person name="Repin R."/>
            <person name="Schilthuizen M."/>
            <person name="Schranz E."/>
            <person name="Heidstra R."/>
            <person name="Miyata K."/>
            <person name="Fedorova E."/>
            <person name="Kohlen W."/>
            <person name="Bisseling T."/>
            <person name="Smit S."/>
            <person name="Geurts R."/>
        </authorList>
    </citation>
    <scope>NUCLEOTIDE SEQUENCE [LARGE SCALE GENOMIC DNA]</scope>
    <source>
        <strain evidence="2">cv. RG33-2</strain>
    </source>
</reference>
<proteinExistence type="predicted"/>
<dbReference type="OrthoDB" id="1928087at2759"/>
<feature type="non-terminal residue" evidence="1">
    <location>
        <position position="1"/>
    </location>
</feature>
<comment type="caution">
    <text evidence="1">The sequence shown here is derived from an EMBL/GenBank/DDBJ whole genome shotgun (WGS) entry which is preliminary data.</text>
</comment>
<keyword evidence="2" id="KW-1185">Reference proteome</keyword>
<protein>
    <submittedName>
        <fullName evidence="1">Uncharacterized protein</fullName>
    </submittedName>
</protein>
<dbReference type="Proteomes" id="UP000237000">
    <property type="component" value="Unassembled WGS sequence"/>
</dbReference>
<evidence type="ECO:0000313" key="2">
    <source>
        <dbReference type="Proteomes" id="UP000237000"/>
    </source>
</evidence>
<gene>
    <name evidence="1" type="ORF">TorRG33x02_095430</name>
</gene>
<evidence type="ECO:0000313" key="1">
    <source>
        <dbReference type="EMBL" id="PON94760.1"/>
    </source>
</evidence>
<sequence length="94" mass="10685">AFWPSYNSRTRRVTLTCPLLGLLCHRELNARPIRHLTSARSLSLSHHFSVLLGFHHCVSLSPVGFAEEKLYLLVAKAQKDDHSTTAAASDYYWF</sequence>
<organism evidence="1 2">
    <name type="scientific">Trema orientale</name>
    <name type="common">Charcoal tree</name>
    <name type="synonym">Celtis orientalis</name>
    <dbReference type="NCBI Taxonomy" id="63057"/>
    <lineage>
        <taxon>Eukaryota</taxon>
        <taxon>Viridiplantae</taxon>
        <taxon>Streptophyta</taxon>
        <taxon>Embryophyta</taxon>
        <taxon>Tracheophyta</taxon>
        <taxon>Spermatophyta</taxon>
        <taxon>Magnoliopsida</taxon>
        <taxon>eudicotyledons</taxon>
        <taxon>Gunneridae</taxon>
        <taxon>Pentapetalae</taxon>
        <taxon>rosids</taxon>
        <taxon>fabids</taxon>
        <taxon>Rosales</taxon>
        <taxon>Cannabaceae</taxon>
        <taxon>Trema</taxon>
    </lineage>
</organism>
<dbReference type="AlphaFoldDB" id="A0A2P5FAE6"/>
<accession>A0A2P5FAE6</accession>
<name>A0A2P5FAE6_TREOI</name>
<dbReference type="InParanoid" id="A0A2P5FAE6"/>
<dbReference type="EMBL" id="JXTC01000049">
    <property type="protein sequence ID" value="PON94760.1"/>
    <property type="molecule type" value="Genomic_DNA"/>
</dbReference>